<organism evidence="1">
    <name type="scientific">Oryza brachyantha</name>
    <name type="common">malo sina</name>
    <dbReference type="NCBI Taxonomy" id="4533"/>
    <lineage>
        <taxon>Eukaryota</taxon>
        <taxon>Viridiplantae</taxon>
        <taxon>Streptophyta</taxon>
        <taxon>Embryophyta</taxon>
        <taxon>Tracheophyta</taxon>
        <taxon>Spermatophyta</taxon>
        <taxon>Magnoliopsida</taxon>
        <taxon>Liliopsida</taxon>
        <taxon>Poales</taxon>
        <taxon>Poaceae</taxon>
        <taxon>BOP clade</taxon>
        <taxon>Oryzoideae</taxon>
        <taxon>Oryzeae</taxon>
        <taxon>Oryzinae</taxon>
        <taxon>Oryza</taxon>
    </lineage>
</organism>
<evidence type="ECO:0000313" key="2">
    <source>
        <dbReference type="Proteomes" id="UP000006038"/>
    </source>
</evidence>
<reference evidence="1" key="2">
    <citation type="submission" date="2013-04" db="UniProtKB">
        <authorList>
            <consortium name="EnsemblPlants"/>
        </authorList>
    </citation>
    <scope>IDENTIFICATION</scope>
</reference>
<dbReference type="EnsemblPlants" id="OB12G22030.1">
    <property type="protein sequence ID" value="OB12G22030.1"/>
    <property type="gene ID" value="OB12G22030"/>
</dbReference>
<name>J3NDZ5_ORYBR</name>
<dbReference type="Proteomes" id="UP000006038">
    <property type="component" value="Chromosome 12"/>
</dbReference>
<protein>
    <submittedName>
        <fullName evidence="1">Uncharacterized protein</fullName>
    </submittedName>
</protein>
<keyword evidence="2" id="KW-1185">Reference proteome</keyword>
<dbReference type="AlphaFoldDB" id="J3NDZ5"/>
<dbReference type="Gramene" id="OB12G22030.1">
    <property type="protein sequence ID" value="OB12G22030.1"/>
    <property type="gene ID" value="OB12G22030"/>
</dbReference>
<accession>J3NDZ5</accession>
<dbReference type="HOGENOM" id="CLU_2298905_0_0_1"/>
<proteinExistence type="predicted"/>
<reference evidence="1" key="1">
    <citation type="journal article" date="2013" name="Nat. Commun.">
        <title>Whole-genome sequencing of Oryza brachyantha reveals mechanisms underlying Oryza genome evolution.</title>
        <authorList>
            <person name="Chen J."/>
            <person name="Huang Q."/>
            <person name="Gao D."/>
            <person name="Wang J."/>
            <person name="Lang Y."/>
            <person name="Liu T."/>
            <person name="Li B."/>
            <person name="Bai Z."/>
            <person name="Luis Goicoechea J."/>
            <person name="Liang C."/>
            <person name="Chen C."/>
            <person name="Zhang W."/>
            <person name="Sun S."/>
            <person name="Liao Y."/>
            <person name="Zhang X."/>
            <person name="Yang L."/>
            <person name="Song C."/>
            <person name="Wang M."/>
            <person name="Shi J."/>
            <person name="Liu G."/>
            <person name="Liu J."/>
            <person name="Zhou H."/>
            <person name="Zhou W."/>
            <person name="Yu Q."/>
            <person name="An N."/>
            <person name="Chen Y."/>
            <person name="Cai Q."/>
            <person name="Wang B."/>
            <person name="Liu B."/>
            <person name="Min J."/>
            <person name="Huang Y."/>
            <person name="Wu H."/>
            <person name="Li Z."/>
            <person name="Zhang Y."/>
            <person name="Yin Y."/>
            <person name="Song W."/>
            <person name="Jiang J."/>
            <person name="Jackson S.A."/>
            <person name="Wing R.A."/>
            <person name="Wang J."/>
            <person name="Chen M."/>
        </authorList>
    </citation>
    <scope>NUCLEOTIDE SEQUENCE [LARGE SCALE GENOMIC DNA]</scope>
    <source>
        <strain evidence="1">cv. IRGC 101232</strain>
    </source>
</reference>
<evidence type="ECO:0000313" key="1">
    <source>
        <dbReference type="EnsemblPlants" id="OB12G22030.1"/>
    </source>
</evidence>
<sequence length="101" mass="11804">ARFDLWVLLFSSFLGGRRFIDQSQDSPVRFFVDLSFSSQKFDLVVLLTQLLFVAVADKSVGVSSLRDSNLTFFFFPDSRADWSRLMQLLLMKLLFHFELIR</sequence>